<dbReference type="AlphaFoldDB" id="A0A518GFA8"/>
<name>A0A518GFA8_9BACT</name>
<accession>A0A518GFA8</accession>
<gene>
    <name evidence="3" type="ORF">Q31a_56670</name>
</gene>
<dbReference type="RefSeq" id="WP_145084444.1">
    <property type="nucleotide sequence ID" value="NZ_CP036298.1"/>
</dbReference>
<proteinExistence type="predicted"/>
<sequence length="81" mass="8804">MFAPEIHNTVLPIDFLRANESAKVVELLGDEGQVHRLSEMGLRVGALIRMVRPGAPFLLALDGKRLSVRLTDGLQVLVATA</sequence>
<dbReference type="SUPFAM" id="SSF50037">
    <property type="entry name" value="C-terminal domain of transcriptional repressors"/>
    <property type="match status" value="1"/>
</dbReference>
<organism evidence="3 4">
    <name type="scientific">Aureliella helgolandensis</name>
    <dbReference type="NCBI Taxonomy" id="2527968"/>
    <lineage>
        <taxon>Bacteria</taxon>
        <taxon>Pseudomonadati</taxon>
        <taxon>Planctomycetota</taxon>
        <taxon>Planctomycetia</taxon>
        <taxon>Pirellulales</taxon>
        <taxon>Pirellulaceae</taxon>
        <taxon>Aureliella</taxon>
    </lineage>
</organism>
<keyword evidence="4" id="KW-1185">Reference proteome</keyword>
<dbReference type="Proteomes" id="UP000318017">
    <property type="component" value="Chromosome"/>
</dbReference>
<dbReference type="InterPro" id="IPR007167">
    <property type="entry name" value="Fe-transptr_FeoA-like"/>
</dbReference>
<dbReference type="GO" id="GO:0046914">
    <property type="term" value="F:transition metal ion binding"/>
    <property type="evidence" value="ECO:0007669"/>
    <property type="project" value="InterPro"/>
</dbReference>
<dbReference type="KEGG" id="ahel:Q31a_56670"/>
<dbReference type="SMART" id="SM00899">
    <property type="entry name" value="FeoA"/>
    <property type="match status" value="1"/>
</dbReference>
<dbReference type="EMBL" id="CP036298">
    <property type="protein sequence ID" value="QDV27279.1"/>
    <property type="molecule type" value="Genomic_DNA"/>
</dbReference>
<dbReference type="OrthoDB" id="214793at2"/>
<evidence type="ECO:0000259" key="2">
    <source>
        <dbReference type="SMART" id="SM00899"/>
    </source>
</evidence>
<dbReference type="Pfam" id="PF04023">
    <property type="entry name" value="FeoA"/>
    <property type="match status" value="1"/>
</dbReference>
<protein>
    <submittedName>
        <fullName evidence="3">FeoA domain protein</fullName>
    </submittedName>
</protein>
<dbReference type="InterPro" id="IPR038157">
    <property type="entry name" value="FeoA_core_dom"/>
</dbReference>
<evidence type="ECO:0000313" key="3">
    <source>
        <dbReference type="EMBL" id="QDV27279.1"/>
    </source>
</evidence>
<evidence type="ECO:0000256" key="1">
    <source>
        <dbReference type="ARBA" id="ARBA00023004"/>
    </source>
</evidence>
<dbReference type="Gene3D" id="2.30.30.90">
    <property type="match status" value="1"/>
</dbReference>
<keyword evidence="1" id="KW-0408">Iron</keyword>
<dbReference type="InterPro" id="IPR008988">
    <property type="entry name" value="Transcriptional_repressor_C"/>
</dbReference>
<reference evidence="3 4" key="1">
    <citation type="submission" date="2019-02" db="EMBL/GenBank/DDBJ databases">
        <title>Deep-cultivation of Planctomycetes and their phenomic and genomic characterization uncovers novel biology.</title>
        <authorList>
            <person name="Wiegand S."/>
            <person name="Jogler M."/>
            <person name="Boedeker C."/>
            <person name="Pinto D."/>
            <person name="Vollmers J."/>
            <person name="Rivas-Marin E."/>
            <person name="Kohn T."/>
            <person name="Peeters S.H."/>
            <person name="Heuer A."/>
            <person name="Rast P."/>
            <person name="Oberbeckmann S."/>
            <person name="Bunk B."/>
            <person name="Jeske O."/>
            <person name="Meyerdierks A."/>
            <person name="Storesund J.E."/>
            <person name="Kallscheuer N."/>
            <person name="Luecker S."/>
            <person name="Lage O.M."/>
            <person name="Pohl T."/>
            <person name="Merkel B.J."/>
            <person name="Hornburger P."/>
            <person name="Mueller R.-W."/>
            <person name="Bruemmer F."/>
            <person name="Labrenz M."/>
            <person name="Spormann A.M."/>
            <person name="Op den Camp H."/>
            <person name="Overmann J."/>
            <person name="Amann R."/>
            <person name="Jetten M.S.M."/>
            <person name="Mascher T."/>
            <person name="Medema M.H."/>
            <person name="Devos D.P."/>
            <person name="Kaster A.-K."/>
            <person name="Ovreas L."/>
            <person name="Rohde M."/>
            <person name="Galperin M.Y."/>
            <person name="Jogler C."/>
        </authorList>
    </citation>
    <scope>NUCLEOTIDE SEQUENCE [LARGE SCALE GENOMIC DNA]</scope>
    <source>
        <strain evidence="3 4">Q31a</strain>
    </source>
</reference>
<evidence type="ECO:0000313" key="4">
    <source>
        <dbReference type="Proteomes" id="UP000318017"/>
    </source>
</evidence>
<feature type="domain" description="Ferrous iron transporter FeoA-like" evidence="2">
    <location>
        <begin position="11"/>
        <end position="80"/>
    </location>
</feature>